<comment type="caution">
    <text evidence="1">The sequence shown here is derived from an EMBL/GenBank/DDBJ whole genome shotgun (WGS) entry which is preliminary data.</text>
</comment>
<dbReference type="GeneID" id="31233161"/>
<evidence type="ECO:0000313" key="2">
    <source>
        <dbReference type="Proteomes" id="UP001595908"/>
    </source>
</evidence>
<dbReference type="Gene3D" id="3.40.50.1010">
    <property type="entry name" value="5'-nuclease"/>
    <property type="match status" value="1"/>
</dbReference>
<reference evidence="2" key="1">
    <citation type="journal article" date="2019" name="Int. J. Syst. Evol. Microbiol.">
        <title>The Global Catalogue of Microorganisms (GCM) 10K type strain sequencing project: providing services to taxonomists for standard genome sequencing and annotation.</title>
        <authorList>
            <consortium name="The Broad Institute Genomics Platform"/>
            <consortium name="The Broad Institute Genome Sequencing Center for Infectious Disease"/>
            <person name="Wu L."/>
            <person name="Ma J."/>
        </authorList>
    </citation>
    <scope>NUCLEOTIDE SEQUENCE [LARGE SCALE GENOMIC DNA]</scope>
    <source>
        <strain evidence="2">ICMP 257</strain>
    </source>
</reference>
<evidence type="ECO:0000313" key="1">
    <source>
        <dbReference type="EMBL" id="MFC4978757.1"/>
    </source>
</evidence>
<dbReference type="SUPFAM" id="SSF88723">
    <property type="entry name" value="PIN domain-like"/>
    <property type="match status" value="1"/>
</dbReference>
<dbReference type="InterPro" id="IPR029060">
    <property type="entry name" value="PIN-like_dom_sf"/>
</dbReference>
<protein>
    <recommendedName>
        <fullName evidence="3">PIN domain-containing protein</fullName>
    </recommendedName>
</protein>
<accession>A0ABV9V6J8</accession>
<dbReference type="EMBL" id="JBHSJE010000002">
    <property type="protein sequence ID" value="MFC4978757.1"/>
    <property type="molecule type" value="Genomic_DNA"/>
</dbReference>
<dbReference type="Proteomes" id="UP001595908">
    <property type="component" value="Unassembled WGS sequence"/>
</dbReference>
<evidence type="ECO:0008006" key="3">
    <source>
        <dbReference type="Google" id="ProtNLM"/>
    </source>
</evidence>
<keyword evidence="2" id="KW-1185">Reference proteome</keyword>
<organism evidence="1 2">
    <name type="scientific">Streptomyces atroolivaceus</name>
    <dbReference type="NCBI Taxonomy" id="66869"/>
    <lineage>
        <taxon>Bacteria</taxon>
        <taxon>Bacillati</taxon>
        <taxon>Actinomycetota</taxon>
        <taxon>Actinomycetes</taxon>
        <taxon>Kitasatosporales</taxon>
        <taxon>Streptomycetaceae</taxon>
        <taxon>Streptomyces</taxon>
    </lineage>
</organism>
<name>A0ABV9V6J8_STRAZ</name>
<proteinExistence type="predicted"/>
<gene>
    <name evidence="1" type="ORF">ACFPL4_10280</name>
</gene>
<dbReference type="RefSeq" id="WP_033299580.1">
    <property type="nucleotide sequence ID" value="NZ_JBHSJE010000002.1"/>
</dbReference>
<sequence>MSRSKRAGGSSARRRVFVLDSQALSKAARGDRQMAALIKAAPRLDIAVVTSAHTTLEAWNPQQGARQELWDWALSRIDVEHTDDKVISLARSMMKTAGLHGHEYAIDAVLAAVAVKTAERGLEVTVFTSDVDDMDQFLAGHPIRVERV</sequence>